<reference evidence="2" key="1">
    <citation type="journal article" date="2014" name="Int. J. Syst. Evol. Microbiol.">
        <title>Complete genome sequence of Corynebacterium casei LMG S-19264T (=DSM 44701T), isolated from a smear-ripened cheese.</title>
        <authorList>
            <consortium name="US DOE Joint Genome Institute (JGI-PGF)"/>
            <person name="Walter F."/>
            <person name="Albersmeier A."/>
            <person name="Kalinowski J."/>
            <person name="Ruckert C."/>
        </authorList>
    </citation>
    <scope>NUCLEOTIDE SEQUENCE</scope>
    <source>
        <strain evidence="2">CGMCC 1.15254</strain>
    </source>
</reference>
<dbReference type="Gene3D" id="3.10.450.710">
    <property type="entry name" value="Tgt2/MlaC"/>
    <property type="match status" value="1"/>
</dbReference>
<dbReference type="EMBL" id="BMHV01000012">
    <property type="protein sequence ID" value="GGF64849.1"/>
    <property type="molecule type" value="Genomic_DNA"/>
</dbReference>
<feature type="signal peptide" evidence="1">
    <location>
        <begin position="1"/>
        <end position="28"/>
    </location>
</feature>
<dbReference type="Proteomes" id="UP000632498">
    <property type="component" value="Unassembled WGS sequence"/>
</dbReference>
<dbReference type="PANTHER" id="PTHR36573">
    <property type="entry name" value="INTERMEMBRANE PHOSPHOLIPID TRANSPORT SYSTEM BINDING PROTEIN MLAC"/>
    <property type="match status" value="1"/>
</dbReference>
<dbReference type="PANTHER" id="PTHR36573:SF1">
    <property type="entry name" value="INTERMEMBRANE PHOSPHOLIPID TRANSPORT SYSTEM BINDING PROTEIN MLAC"/>
    <property type="match status" value="1"/>
</dbReference>
<sequence length="218" mass="24482">MDMLLTRRAFSALFVSGLIVFSATCAMAKDFGKEAEGFIQTMADKAVTSVRTSQDEAVLQQEFRIILNDGFDVRAIGKWVLGRYWRKAKPEEKEEYLKLFEDFIIATYSSRFKDYAGEDITLKVVQSVTRNDKDAIVRSEIQRPQTSEPILVDWRVKQNKDGALKVVDVLIAGVSMSQAQRSEFASVIKRSGGEVNGLIDALRNKTSQLVSTVARDTQ</sequence>
<feature type="chain" id="PRO_5037298279" description="Toluene tolerance protein" evidence="1">
    <location>
        <begin position="29"/>
        <end position="218"/>
    </location>
</feature>
<dbReference type="InterPro" id="IPR042245">
    <property type="entry name" value="Tgt2/MlaC_sf"/>
</dbReference>
<evidence type="ECO:0000313" key="2">
    <source>
        <dbReference type="EMBL" id="GGF64849.1"/>
    </source>
</evidence>
<gene>
    <name evidence="2" type="ORF">GCM10011332_18650</name>
</gene>
<comment type="caution">
    <text evidence="2">The sequence shown here is derived from an EMBL/GenBank/DDBJ whole genome shotgun (WGS) entry which is preliminary data.</text>
</comment>
<evidence type="ECO:0008006" key="4">
    <source>
        <dbReference type="Google" id="ProtNLM"/>
    </source>
</evidence>
<keyword evidence="1" id="KW-0732">Signal</keyword>
<dbReference type="InterPro" id="IPR008869">
    <property type="entry name" value="MlaC/ttg2D"/>
</dbReference>
<protein>
    <recommendedName>
        <fullName evidence="4">Toluene tolerance protein</fullName>
    </recommendedName>
</protein>
<evidence type="ECO:0000256" key="1">
    <source>
        <dbReference type="SAM" id="SignalP"/>
    </source>
</evidence>
<keyword evidence="3" id="KW-1185">Reference proteome</keyword>
<organism evidence="2 3">
    <name type="scientific">Terasakiella brassicae</name>
    <dbReference type="NCBI Taxonomy" id="1634917"/>
    <lineage>
        <taxon>Bacteria</taxon>
        <taxon>Pseudomonadati</taxon>
        <taxon>Pseudomonadota</taxon>
        <taxon>Alphaproteobacteria</taxon>
        <taxon>Rhodospirillales</taxon>
        <taxon>Terasakiellaceae</taxon>
        <taxon>Terasakiella</taxon>
    </lineage>
</organism>
<evidence type="ECO:0000313" key="3">
    <source>
        <dbReference type="Proteomes" id="UP000632498"/>
    </source>
</evidence>
<accession>A0A917BZS1</accession>
<dbReference type="AlphaFoldDB" id="A0A917BZS1"/>
<dbReference type="Pfam" id="PF05494">
    <property type="entry name" value="MlaC"/>
    <property type="match status" value="1"/>
</dbReference>
<name>A0A917BZS1_9PROT</name>
<proteinExistence type="predicted"/>
<reference evidence="2" key="2">
    <citation type="submission" date="2020-09" db="EMBL/GenBank/DDBJ databases">
        <authorList>
            <person name="Sun Q."/>
            <person name="Zhou Y."/>
        </authorList>
    </citation>
    <scope>NUCLEOTIDE SEQUENCE</scope>
    <source>
        <strain evidence="2">CGMCC 1.15254</strain>
    </source>
</reference>